<name>A0ABS0CPF7_9NOCA</name>
<dbReference type="RefSeq" id="WP_195129022.1">
    <property type="nucleotide sequence ID" value="NZ_JADLQX010000005.1"/>
</dbReference>
<dbReference type="EMBL" id="JADLQX010000005">
    <property type="protein sequence ID" value="MBF6297692.1"/>
    <property type="molecule type" value="Genomic_DNA"/>
</dbReference>
<feature type="transmembrane region" description="Helical" evidence="1">
    <location>
        <begin position="200"/>
        <end position="224"/>
    </location>
</feature>
<dbReference type="Proteomes" id="UP000702209">
    <property type="component" value="Unassembled WGS sequence"/>
</dbReference>
<feature type="transmembrane region" description="Helical" evidence="1">
    <location>
        <begin position="128"/>
        <end position="145"/>
    </location>
</feature>
<dbReference type="InterPro" id="IPR050039">
    <property type="entry name" value="MAB_1171c-like"/>
</dbReference>
<proteinExistence type="predicted"/>
<reference evidence="3 4" key="1">
    <citation type="submission" date="2020-10" db="EMBL/GenBank/DDBJ databases">
        <title>Identification of Nocardia species via Next-generation sequencing and recognition of intraspecies genetic diversity.</title>
        <authorList>
            <person name="Li P."/>
            <person name="Li P."/>
            <person name="Lu B."/>
        </authorList>
    </citation>
    <scope>NUCLEOTIDE SEQUENCE [LARGE SCALE GENOMIC DNA]</scope>
    <source>
        <strain evidence="3 4">BJ06-0157</strain>
    </source>
</reference>
<keyword evidence="4" id="KW-1185">Reference proteome</keyword>
<accession>A0ABS0CPF7</accession>
<evidence type="ECO:0000313" key="4">
    <source>
        <dbReference type="Proteomes" id="UP000702209"/>
    </source>
</evidence>
<evidence type="ECO:0000256" key="1">
    <source>
        <dbReference type="SAM" id="Phobius"/>
    </source>
</evidence>
<sequence>MNAVPASVVLSVVVFVALMTVGRWLLVNETSTDRLINRTWSWDVAAILLYQAAVELHRPDLGRSLYLGAALMGIASFYGMARLLDGADPGSARRRQRRYDSISAVVAISLILGTLVVRGAFGIDYTEAVWMLSAVPAAFCGFHLGRACIRELRAEGSPTRERLTYAALFAFSIYWSASFAIMIGRAVAGTPPSESGTAAAVVAYLIQSVLTLLTAIPLVTVLLARTGWDRTGRTCRRLRPLWRDLTAAVPEVVLRDDRLTPLDPDSRQYRMTVEIWDALLHLKPYVSESASPVAIESDVHGYARQLARAVRAKRAGNAPAAAFPARGAVLEPRDREGELRYLLELAHEWPKAVAALGYESITPHAAAIAAVSQ</sequence>
<evidence type="ECO:0000259" key="2">
    <source>
        <dbReference type="Pfam" id="PF20182"/>
    </source>
</evidence>
<feature type="transmembrane region" description="Helical" evidence="1">
    <location>
        <begin position="102"/>
        <end position="122"/>
    </location>
</feature>
<keyword evidence="1" id="KW-0472">Membrane</keyword>
<keyword evidence="1" id="KW-1133">Transmembrane helix</keyword>
<feature type="transmembrane region" description="Helical" evidence="1">
    <location>
        <begin position="6"/>
        <end position="26"/>
    </location>
</feature>
<keyword evidence="1" id="KW-0812">Transmembrane</keyword>
<dbReference type="InterPro" id="IPR046675">
    <property type="entry name" value="DUF6545"/>
</dbReference>
<organism evidence="3 4">
    <name type="scientific">Nocardia amamiensis</name>
    <dbReference type="NCBI Taxonomy" id="404578"/>
    <lineage>
        <taxon>Bacteria</taxon>
        <taxon>Bacillati</taxon>
        <taxon>Actinomycetota</taxon>
        <taxon>Actinomycetes</taxon>
        <taxon>Mycobacteriales</taxon>
        <taxon>Nocardiaceae</taxon>
        <taxon>Nocardia</taxon>
    </lineage>
</organism>
<evidence type="ECO:0000313" key="3">
    <source>
        <dbReference type="EMBL" id="MBF6297692.1"/>
    </source>
</evidence>
<dbReference type="Pfam" id="PF20182">
    <property type="entry name" value="DUF6545"/>
    <property type="match status" value="1"/>
</dbReference>
<feature type="domain" description="DUF6545" evidence="2">
    <location>
        <begin position="228"/>
        <end position="350"/>
    </location>
</feature>
<protein>
    <recommendedName>
        <fullName evidence="2">DUF6545 domain-containing protein</fullName>
    </recommendedName>
</protein>
<gene>
    <name evidence="3" type="ORF">IU459_09060</name>
</gene>
<comment type="caution">
    <text evidence="3">The sequence shown here is derived from an EMBL/GenBank/DDBJ whole genome shotgun (WGS) entry which is preliminary data.</text>
</comment>
<feature type="transmembrane region" description="Helical" evidence="1">
    <location>
        <begin position="165"/>
        <end position="188"/>
    </location>
</feature>
<dbReference type="NCBIfam" id="NF042915">
    <property type="entry name" value="MAB_1171c_fam"/>
    <property type="match status" value="1"/>
</dbReference>